<dbReference type="EMBL" id="KN818460">
    <property type="protein sequence ID" value="KIL55914.1"/>
    <property type="molecule type" value="Genomic_DNA"/>
</dbReference>
<dbReference type="EMBL" id="KN818297">
    <property type="protein sequence ID" value="KIL60508.1"/>
    <property type="molecule type" value="Genomic_DNA"/>
</dbReference>
<organism evidence="3 4">
    <name type="scientific">Amanita muscaria (strain Koide BX008)</name>
    <dbReference type="NCBI Taxonomy" id="946122"/>
    <lineage>
        <taxon>Eukaryota</taxon>
        <taxon>Fungi</taxon>
        <taxon>Dikarya</taxon>
        <taxon>Basidiomycota</taxon>
        <taxon>Agaricomycotina</taxon>
        <taxon>Agaricomycetes</taxon>
        <taxon>Agaricomycetidae</taxon>
        <taxon>Agaricales</taxon>
        <taxon>Pluteineae</taxon>
        <taxon>Amanitaceae</taxon>
        <taxon>Amanita</taxon>
    </lineage>
</organism>
<name>A0A0C2WW12_AMAMK</name>
<proteinExistence type="predicted"/>
<keyword evidence="1" id="KW-0812">Transmembrane</keyword>
<protein>
    <submittedName>
        <fullName evidence="3">Uncharacterized protein</fullName>
    </submittedName>
</protein>
<keyword evidence="4" id="KW-1185">Reference proteome</keyword>
<dbReference type="HOGENOM" id="CLU_1686096_0_0_1"/>
<feature type="transmembrane region" description="Helical" evidence="1">
    <location>
        <begin position="127"/>
        <end position="152"/>
    </location>
</feature>
<accession>A0A0C2WW12</accession>
<reference evidence="3 4" key="1">
    <citation type="submission" date="2014-04" db="EMBL/GenBank/DDBJ databases">
        <title>Evolutionary Origins and Diversification of the Mycorrhizal Mutualists.</title>
        <authorList>
            <consortium name="DOE Joint Genome Institute"/>
            <consortium name="Mycorrhizal Genomics Consortium"/>
            <person name="Kohler A."/>
            <person name="Kuo A."/>
            <person name="Nagy L.G."/>
            <person name="Floudas D."/>
            <person name="Copeland A."/>
            <person name="Barry K.W."/>
            <person name="Cichocki N."/>
            <person name="Veneault-Fourrey C."/>
            <person name="LaButti K."/>
            <person name="Lindquist E.A."/>
            <person name="Lipzen A."/>
            <person name="Lundell T."/>
            <person name="Morin E."/>
            <person name="Murat C."/>
            <person name="Riley R."/>
            <person name="Ohm R."/>
            <person name="Sun H."/>
            <person name="Tunlid A."/>
            <person name="Henrissat B."/>
            <person name="Grigoriev I.V."/>
            <person name="Hibbett D.S."/>
            <person name="Martin F."/>
        </authorList>
    </citation>
    <scope>NUCLEOTIDE SEQUENCE [LARGE SCALE GENOMIC DNA]</scope>
    <source>
        <strain evidence="3 4">Koide BX008</strain>
    </source>
</reference>
<evidence type="ECO:0000313" key="4">
    <source>
        <dbReference type="Proteomes" id="UP000054549"/>
    </source>
</evidence>
<evidence type="ECO:0000313" key="2">
    <source>
        <dbReference type="EMBL" id="KIL55914.1"/>
    </source>
</evidence>
<evidence type="ECO:0000256" key="1">
    <source>
        <dbReference type="SAM" id="Phobius"/>
    </source>
</evidence>
<evidence type="ECO:0000313" key="3">
    <source>
        <dbReference type="EMBL" id="KIL60508.1"/>
    </source>
</evidence>
<dbReference type="Proteomes" id="UP000054549">
    <property type="component" value="Unassembled WGS sequence"/>
</dbReference>
<keyword evidence="1" id="KW-0472">Membrane</keyword>
<dbReference type="AlphaFoldDB" id="A0A0C2WW12"/>
<sequence>MEHLTNVLTAISATIQNCYDFAADHPRYTALVLGILSKFPTLPFEVVYVLCVALKITSFFVMDRLKLVYRGNNQHPLSTEYRSLVHDRTDGAHDYSAILHTHDALCLHTEPFDDNPDDGGVSEYPDFLLLLVDVVVTLLRLGTFFMSIIIFIRSFR</sequence>
<gene>
    <name evidence="2" type="ORF">M378DRAFT_551511</name>
    <name evidence="3" type="ORF">M378DRAFT_915288</name>
</gene>
<keyword evidence="1" id="KW-1133">Transmembrane helix</keyword>